<gene>
    <name evidence="2" type="ORF">LYNGBM3L_11650</name>
</gene>
<feature type="compositionally biased region" description="Acidic residues" evidence="1">
    <location>
        <begin position="1"/>
        <end position="13"/>
    </location>
</feature>
<feature type="region of interest" description="Disordered" evidence="1">
    <location>
        <begin position="1"/>
        <end position="21"/>
    </location>
</feature>
<evidence type="ECO:0000313" key="2">
    <source>
        <dbReference type="EMBL" id="EGJ34827.1"/>
    </source>
</evidence>
<proteinExistence type="predicted"/>
<keyword evidence="3" id="KW-1185">Reference proteome</keyword>
<organism evidence="2 3">
    <name type="scientific">Moorena producens 3L</name>
    <dbReference type="NCBI Taxonomy" id="489825"/>
    <lineage>
        <taxon>Bacteria</taxon>
        <taxon>Bacillati</taxon>
        <taxon>Cyanobacteriota</taxon>
        <taxon>Cyanophyceae</taxon>
        <taxon>Coleofasciculales</taxon>
        <taxon>Coleofasciculaceae</taxon>
        <taxon>Moorena</taxon>
    </lineage>
</organism>
<evidence type="ECO:0000256" key="1">
    <source>
        <dbReference type="SAM" id="MobiDB-lite"/>
    </source>
</evidence>
<protein>
    <submittedName>
        <fullName evidence="2">Uncharacterized protein</fullName>
    </submittedName>
</protein>
<accession>F4XKH2</accession>
<dbReference type="AlphaFoldDB" id="F4XKH2"/>
<reference evidence="3" key="1">
    <citation type="journal article" date="2011" name="Proc. Natl. Acad. Sci. U.S.A.">
        <title>Genomic insights into the physiology and ecology of the marine filamentous cyanobacterium Lyngbya majuscula.</title>
        <authorList>
            <person name="Jones A.C."/>
            <person name="Monroe E.A."/>
            <person name="Podell S."/>
            <person name="Hess W.R."/>
            <person name="Klages S."/>
            <person name="Esquenazi E."/>
            <person name="Niessen S."/>
            <person name="Hoover H."/>
            <person name="Rothmann M."/>
            <person name="Lasken R.S."/>
            <person name="Yates J.R.III."/>
            <person name="Reinhardt R."/>
            <person name="Kube M."/>
            <person name="Burkart M.D."/>
            <person name="Allen E.E."/>
            <person name="Dorrestein P.C."/>
            <person name="Gerwick W.H."/>
            <person name="Gerwick L."/>
        </authorList>
    </citation>
    <scope>NUCLEOTIDE SEQUENCE [LARGE SCALE GENOMIC DNA]</scope>
    <source>
        <strain evidence="3">3L</strain>
    </source>
</reference>
<name>F4XKH2_9CYAN</name>
<evidence type="ECO:0000313" key="3">
    <source>
        <dbReference type="Proteomes" id="UP000003959"/>
    </source>
</evidence>
<sequence>MGMIDGDLEEENPDLSIVIDW</sequence>
<dbReference type="Proteomes" id="UP000003959">
    <property type="component" value="Unassembled WGS sequence"/>
</dbReference>
<dbReference type="EMBL" id="GL890825">
    <property type="protein sequence ID" value="EGJ34827.1"/>
    <property type="molecule type" value="Genomic_DNA"/>
</dbReference>
<dbReference type="HOGENOM" id="CLU_3426606_0_0_3"/>